<keyword evidence="4" id="KW-1185">Reference proteome</keyword>
<comment type="caution">
    <text evidence="3">The sequence shown here is derived from an EMBL/GenBank/DDBJ whole genome shotgun (WGS) entry which is preliminary data.</text>
</comment>
<protein>
    <submittedName>
        <fullName evidence="3">Uncharacterized protein</fullName>
    </submittedName>
</protein>
<evidence type="ECO:0000313" key="3">
    <source>
        <dbReference type="EMBL" id="KAF9325128.1"/>
    </source>
</evidence>
<feature type="transmembrane region" description="Helical" evidence="2">
    <location>
        <begin position="148"/>
        <end position="171"/>
    </location>
</feature>
<evidence type="ECO:0000313" key="4">
    <source>
        <dbReference type="Proteomes" id="UP000696485"/>
    </source>
</evidence>
<sequence length="309" mass="34230">MVPPLTSTIIATSYIAIVAILACVLFARSRTPLRLGSVAMAVLGLSISAVSIVYATGTVSSTVFWIHQFIAECVAVTWIVTTIIHLGYAFYPTTRHQIALWRAALASVILYDLIAIAELAYYCAVVWGADGGNETNLPVVWVYWVRQVIKVLACTITIAYLFVYSCMLIYYMTKPDKMFSIQAQSLDLCLRLIACPIFSLPPPNPLLNYFEAKYGSTVNDNSNTMVEEGITNDPRPRRPPMLVSQRTGSSMRRNSDFTFDLPPFSPSSSPPSSYESHQDPLHQLSPPQESDEDRIQAMVGLGGKPIRMF</sequence>
<organism evidence="3 4">
    <name type="scientific">Podila minutissima</name>
    <dbReference type="NCBI Taxonomy" id="64525"/>
    <lineage>
        <taxon>Eukaryota</taxon>
        <taxon>Fungi</taxon>
        <taxon>Fungi incertae sedis</taxon>
        <taxon>Mucoromycota</taxon>
        <taxon>Mortierellomycotina</taxon>
        <taxon>Mortierellomycetes</taxon>
        <taxon>Mortierellales</taxon>
        <taxon>Mortierellaceae</taxon>
        <taxon>Podila</taxon>
    </lineage>
</organism>
<keyword evidence="2" id="KW-1133">Transmembrane helix</keyword>
<evidence type="ECO:0000256" key="2">
    <source>
        <dbReference type="SAM" id="Phobius"/>
    </source>
</evidence>
<keyword evidence="2" id="KW-0472">Membrane</keyword>
<keyword evidence="2" id="KW-0812">Transmembrane</keyword>
<dbReference type="Proteomes" id="UP000696485">
    <property type="component" value="Unassembled WGS sequence"/>
</dbReference>
<accession>A0A9P5SE92</accession>
<feature type="transmembrane region" description="Helical" evidence="2">
    <location>
        <begin position="6"/>
        <end position="26"/>
    </location>
</feature>
<dbReference type="EMBL" id="JAAAUY010000971">
    <property type="protein sequence ID" value="KAF9325128.1"/>
    <property type="molecule type" value="Genomic_DNA"/>
</dbReference>
<feature type="transmembrane region" description="Helical" evidence="2">
    <location>
        <begin position="69"/>
        <end position="91"/>
    </location>
</feature>
<proteinExistence type="predicted"/>
<feature type="transmembrane region" description="Helical" evidence="2">
    <location>
        <begin position="103"/>
        <end position="128"/>
    </location>
</feature>
<gene>
    <name evidence="3" type="ORF">BG006_011370</name>
</gene>
<feature type="region of interest" description="Disordered" evidence="1">
    <location>
        <begin position="221"/>
        <end position="309"/>
    </location>
</feature>
<name>A0A9P5SE92_9FUNG</name>
<feature type="transmembrane region" description="Helical" evidence="2">
    <location>
        <begin position="38"/>
        <end position="57"/>
    </location>
</feature>
<evidence type="ECO:0000256" key="1">
    <source>
        <dbReference type="SAM" id="MobiDB-lite"/>
    </source>
</evidence>
<reference evidence="3" key="1">
    <citation type="journal article" date="2020" name="Fungal Divers.">
        <title>Resolving the Mortierellaceae phylogeny through synthesis of multi-gene phylogenetics and phylogenomics.</title>
        <authorList>
            <person name="Vandepol N."/>
            <person name="Liber J."/>
            <person name="Desiro A."/>
            <person name="Na H."/>
            <person name="Kennedy M."/>
            <person name="Barry K."/>
            <person name="Grigoriev I.V."/>
            <person name="Miller A.N."/>
            <person name="O'Donnell K."/>
            <person name="Stajich J.E."/>
            <person name="Bonito G."/>
        </authorList>
    </citation>
    <scope>NUCLEOTIDE SEQUENCE</scope>
    <source>
        <strain evidence="3">NVP1</strain>
    </source>
</reference>
<dbReference type="AlphaFoldDB" id="A0A9P5SE92"/>